<evidence type="ECO:0000313" key="10">
    <source>
        <dbReference type="Proteomes" id="UP000594263"/>
    </source>
</evidence>
<feature type="compositionally biased region" description="Basic and acidic residues" evidence="7">
    <location>
        <begin position="95"/>
        <end position="106"/>
    </location>
</feature>
<evidence type="ECO:0000313" key="9">
    <source>
        <dbReference type="EnsemblPlants" id="Kaladp0084s0093.1.v1.1"/>
    </source>
</evidence>
<dbReference type="Gene3D" id="2.30.31.10">
    <property type="entry name" value="Transcriptional Coactivator Pc4, Chain A"/>
    <property type="match status" value="1"/>
</dbReference>
<evidence type="ECO:0000256" key="4">
    <source>
        <dbReference type="ARBA" id="ARBA00023125"/>
    </source>
</evidence>
<dbReference type="GO" id="GO:0003713">
    <property type="term" value="F:transcription coactivator activity"/>
    <property type="evidence" value="ECO:0007669"/>
    <property type="project" value="InterPro"/>
</dbReference>
<evidence type="ECO:0000256" key="3">
    <source>
        <dbReference type="ARBA" id="ARBA00023015"/>
    </source>
</evidence>
<dbReference type="AlphaFoldDB" id="A0A7N0UUM1"/>
<name>A0A7N0UUM1_KALFE</name>
<comment type="subcellular location">
    <subcellularLocation>
        <location evidence="1">Nucleus</location>
    </subcellularLocation>
</comment>
<keyword evidence="10" id="KW-1185">Reference proteome</keyword>
<dbReference type="PROSITE" id="PS51998">
    <property type="entry name" value="DEK_C"/>
    <property type="match status" value="1"/>
</dbReference>
<keyword evidence="4" id="KW-0238">DNA-binding</keyword>
<dbReference type="Gramene" id="Kaladp0084s0093.1.v1.1">
    <property type="protein sequence ID" value="Kaladp0084s0093.1.v1.1"/>
    <property type="gene ID" value="Kaladp0084s0093.v1.1"/>
</dbReference>
<dbReference type="FunFam" id="2.30.31.10:FF:000004">
    <property type="entry name" value="RNA polymerase II transcriptional coactivator KELP"/>
    <property type="match status" value="1"/>
</dbReference>
<keyword evidence="6" id="KW-0539">Nucleus</keyword>
<keyword evidence="5" id="KW-0804">Transcription</keyword>
<evidence type="ECO:0000259" key="8">
    <source>
        <dbReference type="PROSITE" id="PS51998"/>
    </source>
</evidence>
<protein>
    <recommendedName>
        <fullName evidence="8">DEK-C domain-containing protein</fullName>
    </recommendedName>
</protein>
<evidence type="ECO:0000256" key="6">
    <source>
        <dbReference type="ARBA" id="ARBA00023242"/>
    </source>
</evidence>
<organism evidence="9 10">
    <name type="scientific">Kalanchoe fedtschenkoi</name>
    <name type="common">Lavender scallops</name>
    <name type="synonym">South American air plant</name>
    <dbReference type="NCBI Taxonomy" id="63787"/>
    <lineage>
        <taxon>Eukaryota</taxon>
        <taxon>Viridiplantae</taxon>
        <taxon>Streptophyta</taxon>
        <taxon>Embryophyta</taxon>
        <taxon>Tracheophyta</taxon>
        <taxon>Spermatophyta</taxon>
        <taxon>Magnoliopsida</taxon>
        <taxon>eudicotyledons</taxon>
        <taxon>Gunneridae</taxon>
        <taxon>Pentapetalae</taxon>
        <taxon>Saxifragales</taxon>
        <taxon>Crassulaceae</taxon>
        <taxon>Kalanchoe</taxon>
    </lineage>
</organism>
<accession>A0A7N0UUM1</accession>
<feature type="domain" description="DEK-C" evidence="8">
    <location>
        <begin position="3"/>
        <end position="60"/>
    </location>
</feature>
<comment type="similarity">
    <text evidence="2">Belongs to the transcriptional coactivator PC4 family.</text>
</comment>
<dbReference type="OMA" id="DEMTEYK"/>
<dbReference type="GO" id="GO:0060261">
    <property type="term" value="P:positive regulation of transcription initiation by RNA polymerase II"/>
    <property type="evidence" value="ECO:0007669"/>
    <property type="project" value="InterPro"/>
</dbReference>
<dbReference type="InterPro" id="IPR009044">
    <property type="entry name" value="ssDNA-bd_transcriptional_reg"/>
</dbReference>
<dbReference type="EnsemblPlants" id="Kaladp0084s0093.1.v1.1">
    <property type="protein sequence ID" value="Kaladp0084s0093.1.v1.1"/>
    <property type="gene ID" value="Kaladp0084s0093.v1.1"/>
</dbReference>
<reference evidence="9" key="1">
    <citation type="submission" date="2021-01" db="UniProtKB">
        <authorList>
            <consortium name="EnsemblPlants"/>
        </authorList>
    </citation>
    <scope>IDENTIFICATION</scope>
</reference>
<dbReference type="InterPro" id="IPR045125">
    <property type="entry name" value="Sub1/Tcp4-like"/>
</dbReference>
<dbReference type="GO" id="GO:0003677">
    <property type="term" value="F:DNA binding"/>
    <property type="evidence" value="ECO:0007669"/>
    <property type="project" value="UniProtKB-KW"/>
</dbReference>
<sequence>MDDESKQKISDTVMSILKEADMNVMTEFKVRKQASDILSIDLSQPEPKKFIRNLIQSYLDSRAADVQETPEEEEEQEPALEETKPLSESEDGEEDDHKSKKAGSKEYDDDGDLIVCRLSDKRRVTIQDFRGKTLVSIREYYTKDGKELPSSKGISLTAEQWSVFKQNAPAIEQAIRKMESQ</sequence>
<dbReference type="PANTHER" id="PTHR13215">
    <property type="entry name" value="RNA POLYMERASE II TRANSCRIPTIONAL COACTIVATOR"/>
    <property type="match status" value="1"/>
</dbReference>
<dbReference type="InterPro" id="IPR014876">
    <property type="entry name" value="DEK_C"/>
</dbReference>
<evidence type="ECO:0000256" key="7">
    <source>
        <dbReference type="SAM" id="MobiDB-lite"/>
    </source>
</evidence>
<dbReference type="SUPFAM" id="SSF109715">
    <property type="entry name" value="DEK C-terminal domain"/>
    <property type="match status" value="1"/>
</dbReference>
<dbReference type="Pfam" id="PF02229">
    <property type="entry name" value="PC4"/>
    <property type="match status" value="1"/>
</dbReference>
<dbReference type="GO" id="GO:0005634">
    <property type="term" value="C:nucleus"/>
    <property type="evidence" value="ECO:0007669"/>
    <property type="project" value="UniProtKB-SubCell"/>
</dbReference>
<evidence type="ECO:0000256" key="5">
    <source>
        <dbReference type="ARBA" id="ARBA00023163"/>
    </source>
</evidence>
<evidence type="ECO:0000256" key="2">
    <source>
        <dbReference type="ARBA" id="ARBA00009001"/>
    </source>
</evidence>
<proteinExistence type="inferred from homology"/>
<feature type="region of interest" description="Disordered" evidence="7">
    <location>
        <begin position="62"/>
        <end position="108"/>
    </location>
</feature>
<dbReference type="InterPro" id="IPR017415">
    <property type="entry name" value="KELP"/>
</dbReference>
<dbReference type="Pfam" id="PF08766">
    <property type="entry name" value="DEK_C"/>
    <property type="match status" value="1"/>
</dbReference>
<dbReference type="Proteomes" id="UP000594263">
    <property type="component" value="Unplaced"/>
</dbReference>
<dbReference type="GO" id="GO:0005737">
    <property type="term" value="C:cytoplasm"/>
    <property type="evidence" value="ECO:0007669"/>
    <property type="project" value="EnsemblPlants"/>
</dbReference>
<feature type="compositionally biased region" description="Acidic residues" evidence="7">
    <location>
        <begin position="68"/>
        <end position="80"/>
    </location>
</feature>
<dbReference type="SUPFAM" id="SSF54447">
    <property type="entry name" value="ssDNA-binding transcriptional regulator domain"/>
    <property type="match status" value="1"/>
</dbReference>
<dbReference type="InterPro" id="IPR003173">
    <property type="entry name" value="PC4_C"/>
</dbReference>
<dbReference type="GO" id="GO:0046982">
    <property type="term" value="F:protein heterodimerization activity"/>
    <property type="evidence" value="ECO:0007669"/>
    <property type="project" value="EnsemblPlants"/>
</dbReference>
<keyword evidence="3" id="KW-0805">Transcription regulation</keyword>
<dbReference type="PIRSF" id="PIRSF038156">
    <property type="entry name" value="RNA_pol_II_KELP"/>
    <property type="match status" value="1"/>
</dbReference>
<evidence type="ECO:0000256" key="1">
    <source>
        <dbReference type="ARBA" id="ARBA00004123"/>
    </source>
</evidence>